<protein>
    <submittedName>
        <fullName evidence="2">Dockerin type 1</fullName>
    </submittedName>
</protein>
<dbReference type="EMBL" id="KE747814">
    <property type="protein sequence ID" value="RMZ68160.1"/>
    <property type="molecule type" value="Genomic_DNA"/>
</dbReference>
<proteinExistence type="predicted"/>
<evidence type="ECO:0000256" key="1">
    <source>
        <dbReference type="SAM" id="SignalP"/>
    </source>
</evidence>
<gene>
    <name evidence="2" type="ORF">GMOD_00004363</name>
</gene>
<dbReference type="AlphaFoldDB" id="A0A3M7M192"/>
<evidence type="ECO:0000313" key="3">
    <source>
        <dbReference type="Proteomes" id="UP000265663"/>
    </source>
</evidence>
<dbReference type="Pfam" id="PF15892">
    <property type="entry name" value="BNR_4"/>
    <property type="match status" value="1"/>
</dbReference>
<feature type="chain" id="PRO_5018260493" evidence="1">
    <location>
        <begin position="21"/>
        <end position="438"/>
    </location>
</feature>
<accession>A0A3M7M192</accession>
<sequence length="438" mass="47669">MKLFSSLLGYVAVLSSIASALSVTSIQNWNITNDPEGSVRLNGLSFQQNALTTFGNYQYVAFYSTASGYGKHYVNLGRRKISPSLGEWQYFALTDYVQQTLDEHNTISMGISGDGRIHLSFDHHDVPLNYRASTTGIAKTIPSTWTASAFGPVQHTLPGSTGPWTPLTYPRFTPLSNGDLLLEYRIGVSGAGDSYLHRYSSTTGTWSAVGKYLQGADNNAYINGLTNHAGRLFVSWTVRETPDASTNHDFFFAMSDDGGVSWKQTNGQGVAKPITPSTPGVKVYSIPQNSQIINQEAQCVDDKGRFHALMRDNSTGTATFYHYLRNPSSGTFTKTAINTGAGLSVPPYLAYRGKIASLNDTIIAILPDQPRLSIQIWSATAGAGYADWKKIGDIGNSQGEPLVDEERLGRFGVLSLFVRQGGPFGVRKVQVWDFGLGV</sequence>
<name>A0A3M7M192_9PLEO</name>
<reference evidence="2 3" key="1">
    <citation type="journal article" date="2014" name="PLoS ONE">
        <title>De novo Genome Assembly of the Fungal Plant Pathogen Pyrenophora semeniperda.</title>
        <authorList>
            <person name="Soliai M.M."/>
            <person name="Meyer S.E."/>
            <person name="Udall J.A."/>
            <person name="Elzinga D.E."/>
            <person name="Hermansen R.A."/>
            <person name="Bodily P.M."/>
            <person name="Hart A.A."/>
            <person name="Coleman C.E."/>
        </authorList>
    </citation>
    <scope>NUCLEOTIDE SEQUENCE [LARGE SCALE GENOMIC DNA]</scope>
    <source>
        <strain evidence="2 3">CCB06</strain>
        <tissue evidence="2">Mycelium</tissue>
    </source>
</reference>
<keyword evidence="3" id="KW-1185">Reference proteome</keyword>
<dbReference type="Gene3D" id="2.120.10.10">
    <property type="match status" value="1"/>
</dbReference>
<dbReference type="SUPFAM" id="SSF50939">
    <property type="entry name" value="Sialidases"/>
    <property type="match status" value="1"/>
</dbReference>
<keyword evidence="1" id="KW-0732">Signal</keyword>
<evidence type="ECO:0000313" key="2">
    <source>
        <dbReference type="EMBL" id="RMZ68160.1"/>
    </source>
</evidence>
<organism evidence="2 3">
    <name type="scientific">Pyrenophora seminiperda CCB06</name>
    <dbReference type="NCBI Taxonomy" id="1302712"/>
    <lineage>
        <taxon>Eukaryota</taxon>
        <taxon>Fungi</taxon>
        <taxon>Dikarya</taxon>
        <taxon>Ascomycota</taxon>
        <taxon>Pezizomycotina</taxon>
        <taxon>Dothideomycetes</taxon>
        <taxon>Pleosporomycetidae</taxon>
        <taxon>Pleosporales</taxon>
        <taxon>Pleosporineae</taxon>
        <taxon>Pleosporaceae</taxon>
        <taxon>Pyrenophora</taxon>
    </lineage>
</organism>
<dbReference type="OrthoDB" id="9978204at2759"/>
<dbReference type="InterPro" id="IPR036278">
    <property type="entry name" value="Sialidase_sf"/>
</dbReference>
<dbReference type="Proteomes" id="UP000265663">
    <property type="component" value="Unassembled WGS sequence"/>
</dbReference>
<feature type="signal peptide" evidence="1">
    <location>
        <begin position="1"/>
        <end position="20"/>
    </location>
</feature>